<evidence type="ECO:0008006" key="3">
    <source>
        <dbReference type="Google" id="ProtNLM"/>
    </source>
</evidence>
<reference evidence="1 2" key="1">
    <citation type="submission" date="2018-06" db="EMBL/GenBank/DDBJ databases">
        <title>Genomic Encyclopedia of Type Strains, Phase III (KMG-III): the genomes of soil and plant-associated and newly described type strains.</title>
        <authorList>
            <person name="Whitman W."/>
        </authorList>
    </citation>
    <scope>NUCLEOTIDE SEQUENCE [LARGE SCALE GENOMIC DNA]</scope>
    <source>
        <strain evidence="1 2">CGMCC 4.7090</strain>
    </source>
</reference>
<organism evidence="1 2">
    <name type="scientific">Actinoplanes lutulentus</name>
    <dbReference type="NCBI Taxonomy" id="1287878"/>
    <lineage>
        <taxon>Bacteria</taxon>
        <taxon>Bacillati</taxon>
        <taxon>Actinomycetota</taxon>
        <taxon>Actinomycetes</taxon>
        <taxon>Micromonosporales</taxon>
        <taxon>Micromonosporaceae</taxon>
        <taxon>Actinoplanes</taxon>
    </lineage>
</organism>
<accession>A0A327Z3D3</accession>
<protein>
    <recommendedName>
        <fullName evidence="3">CYTH domain-containing protein</fullName>
    </recommendedName>
</protein>
<gene>
    <name evidence="1" type="ORF">B0I29_117163</name>
</gene>
<evidence type="ECO:0000313" key="2">
    <source>
        <dbReference type="Proteomes" id="UP000249341"/>
    </source>
</evidence>
<proteinExistence type="predicted"/>
<sequence length="240" mass="26685">MLRSDFWRWSSDELSRLVAPAGPATSVELKVVVPEEAHAFTCAALGVDLDWAATRRVWFLDTPDLALERSGVVARLRQIGDGRDDSVIKLRPGRPVAAKRCTVEVDAMPGRLVRTTAIRKRLRHGMAESRRPWSAFFCRTQRILFASQAPAGLTIDDLVAHGPVGVRRIKVVPDGLDRRLTVERWTFPDGSWILELSTRCAAAEALEVAARTAEVLRAHRVEAIGPQETKTHATLAYFSR</sequence>
<name>A0A327Z3D3_9ACTN</name>
<dbReference type="Proteomes" id="UP000249341">
    <property type="component" value="Unassembled WGS sequence"/>
</dbReference>
<keyword evidence="2" id="KW-1185">Reference proteome</keyword>
<dbReference type="EMBL" id="QLMJ01000017">
    <property type="protein sequence ID" value="RAK29837.1"/>
    <property type="molecule type" value="Genomic_DNA"/>
</dbReference>
<comment type="caution">
    <text evidence="1">The sequence shown here is derived from an EMBL/GenBank/DDBJ whole genome shotgun (WGS) entry which is preliminary data.</text>
</comment>
<dbReference type="AlphaFoldDB" id="A0A327Z3D3"/>
<evidence type="ECO:0000313" key="1">
    <source>
        <dbReference type="EMBL" id="RAK29837.1"/>
    </source>
</evidence>